<proteinExistence type="predicted"/>
<evidence type="ECO:0000313" key="1">
    <source>
        <dbReference type="EMBL" id="SDY99199.1"/>
    </source>
</evidence>
<dbReference type="AlphaFoldDB" id="A0A1H3PFP9"/>
<dbReference type="EMBL" id="FNOV01000029">
    <property type="protein sequence ID" value="SDY99199.1"/>
    <property type="molecule type" value="Genomic_DNA"/>
</dbReference>
<dbReference type="Proteomes" id="UP000199249">
    <property type="component" value="Unassembled WGS sequence"/>
</dbReference>
<sequence>MEDYKENTWYREGTLLFTVQPGAALRGEPAAGYMVNRLTVRIEAANGTLSAHAEALAAQLLQHLRAATPAAGAAAGAGVNERLHAAGLTTLGLLNGYDIRLKTWEMQRAEIDALCDEEGPGAKQVRGKFIKAYADTWLDYAREMHTKLSAVLAFVAPPAPGIVALPPPSHGGNTRNVLNADTCAAGDSSCIGCGVCAGPSGVTGAGV</sequence>
<organism evidence="1 2">
    <name type="scientific">Hymenobacter psychrophilus</name>
    <dbReference type="NCBI Taxonomy" id="651662"/>
    <lineage>
        <taxon>Bacteria</taxon>
        <taxon>Pseudomonadati</taxon>
        <taxon>Bacteroidota</taxon>
        <taxon>Cytophagia</taxon>
        <taxon>Cytophagales</taxon>
        <taxon>Hymenobacteraceae</taxon>
        <taxon>Hymenobacter</taxon>
    </lineage>
</organism>
<protein>
    <submittedName>
        <fullName evidence="1">Uncharacterized protein</fullName>
    </submittedName>
</protein>
<keyword evidence="2" id="KW-1185">Reference proteome</keyword>
<reference evidence="2" key="1">
    <citation type="submission" date="2016-10" db="EMBL/GenBank/DDBJ databases">
        <authorList>
            <person name="Varghese N."/>
            <person name="Submissions S."/>
        </authorList>
    </citation>
    <scope>NUCLEOTIDE SEQUENCE [LARGE SCALE GENOMIC DNA]</scope>
    <source>
        <strain evidence="2">CGMCC 1.8975</strain>
    </source>
</reference>
<evidence type="ECO:0000313" key="2">
    <source>
        <dbReference type="Proteomes" id="UP000199249"/>
    </source>
</evidence>
<name>A0A1H3PFP9_9BACT</name>
<dbReference type="STRING" id="651662.SAMN04488069_12911"/>
<accession>A0A1H3PFP9</accession>
<dbReference type="RefSeq" id="WP_092743952.1">
    <property type="nucleotide sequence ID" value="NZ_FNOV01000029.1"/>
</dbReference>
<gene>
    <name evidence="1" type="ORF">SAMN04488069_12911</name>
</gene>